<dbReference type="Proteomes" id="UP001065682">
    <property type="component" value="Unassembled WGS sequence"/>
</dbReference>
<gene>
    <name evidence="1" type="ORF">FKB36_09060</name>
</gene>
<dbReference type="RefSeq" id="WP_261597734.1">
    <property type="nucleotide sequence ID" value="NZ_VHLL01000004.1"/>
</dbReference>
<protein>
    <submittedName>
        <fullName evidence="1">Uncharacterized protein</fullName>
    </submittedName>
</protein>
<evidence type="ECO:0000313" key="2">
    <source>
        <dbReference type="Proteomes" id="UP001065682"/>
    </source>
</evidence>
<organism evidence="1 2">
    <name type="scientific">Methanoculleus formosensis</name>
    <dbReference type="NCBI Taxonomy" id="2590886"/>
    <lineage>
        <taxon>Archaea</taxon>
        <taxon>Methanobacteriati</taxon>
        <taxon>Methanobacteriota</taxon>
        <taxon>Stenosarchaea group</taxon>
        <taxon>Methanomicrobia</taxon>
        <taxon>Methanomicrobiales</taxon>
        <taxon>Methanomicrobiaceae</taxon>
        <taxon>Methanoculleus</taxon>
    </lineage>
</organism>
<name>A0A9E4ZPQ7_9EURY</name>
<reference evidence="1" key="1">
    <citation type="submission" date="2019-06" db="EMBL/GenBank/DDBJ databases">
        <title>Methanoculleus strain from Tamsui River, Taipei, Taiwan.</title>
        <authorList>
            <person name="You Y.-T."/>
            <person name="Chen S.-C."/>
            <person name="Lai S.-J."/>
            <person name="Lee Y.-C."/>
            <person name="Lai M.-C."/>
        </authorList>
    </citation>
    <scope>NUCLEOTIDE SEQUENCE</scope>
    <source>
        <strain evidence="1">Afa-1</strain>
    </source>
</reference>
<comment type="caution">
    <text evidence="1">The sequence shown here is derived from an EMBL/GenBank/DDBJ whole genome shotgun (WGS) entry which is preliminary data.</text>
</comment>
<dbReference type="EMBL" id="VHLL01000004">
    <property type="protein sequence ID" value="MCT8337626.1"/>
    <property type="molecule type" value="Genomic_DNA"/>
</dbReference>
<evidence type="ECO:0000313" key="1">
    <source>
        <dbReference type="EMBL" id="MCT8337626.1"/>
    </source>
</evidence>
<proteinExistence type="predicted"/>
<dbReference type="AlphaFoldDB" id="A0A9E4ZPQ7"/>
<sequence>MAINFEENEEIIFQLISELETIGGFDIPTTMDERREIARFILKVIDEDLEATLVEETDI</sequence>
<accession>A0A9E4ZPQ7</accession>
<keyword evidence="2" id="KW-1185">Reference proteome</keyword>